<reference evidence="15 16" key="1">
    <citation type="submission" date="2017-05" db="EMBL/GenBank/DDBJ databases">
        <title>Vagococcus spp. assemblies.</title>
        <authorList>
            <person name="Gulvik C.A."/>
        </authorList>
    </citation>
    <scope>NUCLEOTIDE SEQUENCE [LARGE SCALE GENOMIC DNA]</scope>
    <source>
        <strain evidence="15 16">SS1994</strain>
    </source>
</reference>
<evidence type="ECO:0000256" key="2">
    <source>
        <dbReference type="ARBA" id="ARBA00012104"/>
    </source>
</evidence>
<comment type="similarity">
    <text evidence="1">Belongs to the ThiD family.</text>
</comment>
<keyword evidence="16" id="KW-1185">Reference proteome</keyword>
<evidence type="ECO:0000256" key="10">
    <source>
        <dbReference type="ARBA" id="ARBA00042348"/>
    </source>
</evidence>
<dbReference type="GO" id="GO:0046872">
    <property type="term" value="F:metal ion binding"/>
    <property type="evidence" value="ECO:0007669"/>
    <property type="project" value="UniProtKB-KW"/>
</dbReference>
<dbReference type="InterPro" id="IPR004399">
    <property type="entry name" value="HMP/HMP-P_kinase_dom"/>
</dbReference>
<keyword evidence="8" id="KW-0460">Magnesium</keyword>
<dbReference type="Proteomes" id="UP000288490">
    <property type="component" value="Unassembled WGS sequence"/>
</dbReference>
<dbReference type="Pfam" id="PF08543">
    <property type="entry name" value="Phos_pyr_kin"/>
    <property type="match status" value="1"/>
</dbReference>
<dbReference type="NCBIfam" id="TIGR00097">
    <property type="entry name" value="HMP-P_kinase"/>
    <property type="match status" value="1"/>
</dbReference>
<dbReference type="Gene3D" id="3.40.1190.20">
    <property type="match status" value="1"/>
</dbReference>
<dbReference type="AlphaFoldDB" id="A0A429ZLQ3"/>
<evidence type="ECO:0000256" key="9">
    <source>
        <dbReference type="ARBA" id="ARBA00042307"/>
    </source>
</evidence>
<evidence type="ECO:0000256" key="12">
    <source>
        <dbReference type="ARBA" id="ARBA00042531"/>
    </source>
</evidence>
<evidence type="ECO:0000313" key="16">
    <source>
        <dbReference type="Proteomes" id="UP000288490"/>
    </source>
</evidence>
<dbReference type="CDD" id="cd01169">
    <property type="entry name" value="HMPP_kinase"/>
    <property type="match status" value="1"/>
</dbReference>
<evidence type="ECO:0000256" key="5">
    <source>
        <dbReference type="ARBA" id="ARBA00022741"/>
    </source>
</evidence>
<evidence type="ECO:0000256" key="3">
    <source>
        <dbReference type="ARBA" id="ARBA00022679"/>
    </source>
</evidence>
<organism evidence="15 16">
    <name type="scientific">Vagococcus bubulae</name>
    <dbReference type="NCBI Taxonomy" id="1977868"/>
    <lineage>
        <taxon>Bacteria</taxon>
        <taxon>Bacillati</taxon>
        <taxon>Bacillota</taxon>
        <taxon>Bacilli</taxon>
        <taxon>Lactobacillales</taxon>
        <taxon>Enterococcaceae</taxon>
        <taxon>Vagococcus</taxon>
    </lineage>
</organism>
<dbReference type="SUPFAM" id="SSF53613">
    <property type="entry name" value="Ribokinase-like"/>
    <property type="match status" value="1"/>
</dbReference>
<dbReference type="GO" id="GO:0008972">
    <property type="term" value="F:phosphomethylpyrimidine kinase activity"/>
    <property type="evidence" value="ECO:0007669"/>
    <property type="project" value="InterPro"/>
</dbReference>
<dbReference type="InterPro" id="IPR029056">
    <property type="entry name" value="Ribokinase-like"/>
</dbReference>
<dbReference type="FunFam" id="3.40.1190.20:FF:000003">
    <property type="entry name" value="Phosphomethylpyrimidine kinase ThiD"/>
    <property type="match status" value="1"/>
</dbReference>
<evidence type="ECO:0000256" key="11">
    <source>
        <dbReference type="ARBA" id="ARBA00042396"/>
    </source>
</evidence>
<keyword evidence="4" id="KW-0479">Metal-binding</keyword>
<gene>
    <name evidence="15" type="ORF">CBF36_05195</name>
</gene>
<dbReference type="PANTHER" id="PTHR20858">
    <property type="entry name" value="PHOSPHOMETHYLPYRIMIDINE KINASE"/>
    <property type="match status" value="1"/>
</dbReference>
<keyword evidence="3" id="KW-0808">Transferase</keyword>
<dbReference type="OrthoDB" id="9810880at2"/>
<feature type="domain" description="Pyridoxamine kinase/Phosphomethylpyrimidine kinase" evidence="14">
    <location>
        <begin position="12"/>
        <end position="257"/>
    </location>
</feature>
<sequence>MVKKIVTVAGSDAGGGAGIQADLKTFEEYGTFGLSTITSILTVSPKTKIPSIYPIPIEIVEKQLETAFSGGPLDALKIGLLGSLPVIDLLESSIKKVNQPHVVLDPVMAVKTNKEVLQPDLVEAMITKLIPLADIITPNLVETSILADMPVIETEDDMKLAAQKIFKLGAKSVIIKGGARFKGNIATDLFYDGKHFLFIHEDKLETNTNHGAGCSFAAAITAGIAKGLSMESSVKLAKNYVTSAIKQGIYLNDFTGYVWHGAFQEATNRMTLGDDFK</sequence>
<evidence type="ECO:0000259" key="14">
    <source>
        <dbReference type="Pfam" id="PF08543"/>
    </source>
</evidence>
<dbReference type="GO" id="GO:0008902">
    <property type="term" value="F:hydroxymethylpyrimidine kinase activity"/>
    <property type="evidence" value="ECO:0007669"/>
    <property type="project" value="TreeGrafter"/>
</dbReference>
<evidence type="ECO:0000256" key="6">
    <source>
        <dbReference type="ARBA" id="ARBA00022777"/>
    </source>
</evidence>
<evidence type="ECO:0000256" key="1">
    <source>
        <dbReference type="ARBA" id="ARBA00009879"/>
    </source>
</evidence>
<comment type="catalytic activity">
    <reaction evidence="13">
        <text>pyridoxal + ATP = pyridoxal 5'-phosphate + ADP + H(+)</text>
        <dbReference type="Rhea" id="RHEA:10224"/>
        <dbReference type="ChEBI" id="CHEBI:15378"/>
        <dbReference type="ChEBI" id="CHEBI:17310"/>
        <dbReference type="ChEBI" id="CHEBI:30616"/>
        <dbReference type="ChEBI" id="CHEBI:456216"/>
        <dbReference type="ChEBI" id="CHEBI:597326"/>
        <dbReference type="EC" id="2.7.1.35"/>
    </reaction>
</comment>
<keyword evidence="7" id="KW-0067">ATP-binding</keyword>
<keyword evidence="6 15" id="KW-0418">Kinase</keyword>
<evidence type="ECO:0000256" key="7">
    <source>
        <dbReference type="ARBA" id="ARBA00022840"/>
    </source>
</evidence>
<dbReference type="RefSeq" id="WP_125957227.1">
    <property type="nucleotide sequence ID" value="NZ_JAQEJV010000008.1"/>
</dbReference>
<proteinExistence type="inferred from homology"/>
<name>A0A429ZLQ3_9ENTE</name>
<dbReference type="PANTHER" id="PTHR20858:SF19">
    <property type="entry name" value="PYRIDOXINE KINASE"/>
    <property type="match status" value="1"/>
</dbReference>
<comment type="caution">
    <text evidence="15">The sequence shown here is derived from an EMBL/GenBank/DDBJ whole genome shotgun (WGS) entry which is preliminary data.</text>
</comment>
<protein>
    <recommendedName>
        <fullName evidence="2">pyridoxal kinase</fullName>
        <ecNumber evidence="2">2.7.1.35</ecNumber>
    </recommendedName>
    <alternativeName>
        <fullName evidence="10">PN/PL/PM kinase</fullName>
    </alternativeName>
    <alternativeName>
        <fullName evidence="11">Pyridoxal kinase</fullName>
    </alternativeName>
    <alternativeName>
        <fullName evidence="9">Pyridoxamine kinase</fullName>
    </alternativeName>
    <alternativeName>
        <fullName evidence="12">Vitamin B6 kinase</fullName>
    </alternativeName>
</protein>
<evidence type="ECO:0000256" key="13">
    <source>
        <dbReference type="ARBA" id="ARBA00049293"/>
    </source>
</evidence>
<dbReference type="EMBL" id="NGJT01000007">
    <property type="protein sequence ID" value="RST94603.1"/>
    <property type="molecule type" value="Genomic_DNA"/>
</dbReference>
<dbReference type="GO" id="GO:0005524">
    <property type="term" value="F:ATP binding"/>
    <property type="evidence" value="ECO:0007669"/>
    <property type="project" value="UniProtKB-KW"/>
</dbReference>
<dbReference type="GO" id="GO:0005829">
    <property type="term" value="C:cytosol"/>
    <property type="evidence" value="ECO:0007669"/>
    <property type="project" value="TreeGrafter"/>
</dbReference>
<evidence type="ECO:0000256" key="4">
    <source>
        <dbReference type="ARBA" id="ARBA00022723"/>
    </source>
</evidence>
<dbReference type="GO" id="GO:0009228">
    <property type="term" value="P:thiamine biosynthetic process"/>
    <property type="evidence" value="ECO:0007669"/>
    <property type="project" value="InterPro"/>
</dbReference>
<evidence type="ECO:0000313" key="15">
    <source>
        <dbReference type="EMBL" id="RST94603.1"/>
    </source>
</evidence>
<dbReference type="EC" id="2.7.1.35" evidence="2"/>
<accession>A0A429ZLQ3</accession>
<evidence type="ECO:0000256" key="8">
    <source>
        <dbReference type="ARBA" id="ARBA00022842"/>
    </source>
</evidence>
<dbReference type="InterPro" id="IPR013749">
    <property type="entry name" value="PM/HMP-P_kinase-1"/>
</dbReference>
<keyword evidence="5" id="KW-0547">Nucleotide-binding</keyword>
<dbReference type="GO" id="GO:0008478">
    <property type="term" value="F:pyridoxal kinase activity"/>
    <property type="evidence" value="ECO:0007669"/>
    <property type="project" value="UniProtKB-EC"/>
</dbReference>